<organism evidence="1 2">
    <name type="scientific">Aquarana catesbeiana</name>
    <name type="common">American bullfrog</name>
    <name type="synonym">Rana catesbeiana</name>
    <dbReference type="NCBI Taxonomy" id="8400"/>
    <lineage>
        <taxon>Eukaryota</taxon>
        <taxon>Metazoa</taxon>
        <taxon>Chordata</taxon>
        <taxon>Craniata</taxon>
        <taxon>Vertebrata</taxon>
        <taxon>Euteleostomi</taxon>
        <taxon>Amphibia</taxon>
        <taxon>Batrachia</taxon>
        <taxon>Anura</taxon>
        <taxon>Neobatrachia</taxon>
        <taxon>Ranoidea</taxon>
        <taxon>Ranidae</taxon>
        <taxon>Aquarana</taxon>
    </lineage>
</organism>
<sequence>MVMLCFSISFRHPVVLSMDSHSLMLPHLSSMYRLNQLVK</sequence>
<evidence type="ECO:0000313" key="1">
    <source>
        <dbReference type="EMBL" id="PIO31358.1"/>
    </source>
</evidence>
<gene>
    <name evidence="1" type="ORF">AB205_0078790</name>
</gene>
<reference evidence="2" key="1">
    <citation type="journal article" date="2017" name="Nat. Commun.">
        <title>The North American bullfrog draft genome provides insight into hormonal regulation of long noncoding RNA.</title>
        <authorList>
            <person name="Hammond S.A."/>
            <person name="Warren R.L."/>
            <person name="Vandervalk B.P."/>
            <person name="Kucuk E."/>
            <person name="Khan H."/>
            <person name="Gibb E.A."/>
            <person name="Pandoh P."/>
            <person name="Kirk H."/>
            <person name="Zhao Y."/>
            <person name="Jones M."/>
            <person name="Mungall A.J."/>
            <person name="Coope R."/>
            <person name="Pleasance S."/>
            <person name="Moore R.A."/>
            <person name="Holt R.A."/>
            <person name="Round J.M."/>
            <person name="Ohora S."/>
            <person name="Walle B.V."/>
            <person name="Veldhoen N."/>
            <person name="Helbing C.C."/>
            <person name="Birol I."/>
        </authorList>
    </citation>
    <scope>NUCLEOTIDE SEQUENCE [LARGE SCALE GENOMIC DNA]</scope>
</reference>
<protein>
    <submittedName>
        <fullName evidence="1">Uncharacterized protein</fullName>
    </submittedName>
</protein>
<dbReference type="Proteomes" id="UP000228934">
    <property type="component" value="Unassembled WGS sequence"/>
</dbReference>
<dbReference type="AlphaFoldDB" id="A0A2G9RTY6"/>
<dbReference type="EMBL" id="KV932278">
    <property type="protein sequence ID" value="PIO31358.1"/>
    <property type="molecule type" value="Genomic_DNA"/>
</dbReference>
<keyword evidence="2" id="KW-1185">Reference proteome</keyword>
<accession>A0A2G9RTY6</accession>
<name>A0A2G9RTY6_AQUCT</name>
<evidence type="ECO:0000313" key="2">
    <source>
        <dbReference type="Proteomes" id="UP000228934"/>
    </source>
</evidence>
<proteinExistence type="predicted"/>